<keyword evidence="4" id="KW-1185">Reference proteome</keyword>
<evidence type="ECO:0000259" key="2">
    <source>
        <dbReference type="PROSITE" id="PS50846"/>
    </source>
</evidence>
<dbReference type="PROSITE" id="PS50846">
    <property type="entry name" value="HMA_2"/>
    <property type="match status" value="1"/>
</dbReference>
<dbReference type="Pfam" id="PF00403">
    <property type="entry name" value="HMA"/>
    <property type="match status" value="1"/>
</dbReference>
<dbReference type="Gene3D" id="3.30.70.100">
    <property type="match status" value="1"/>
</dbReference>
<protein>
    <submittedName>
        <fullName evidence="3">Heavy metal-associated domain-containing protein</fullName>
    </submittedName>
</protein>
<dbReference type="InterPro" id="IPR036163">
    <property type="entry name" value="HMA_dom_sf"/>
</dbReference>
<dbReference type="EMBL" id="JAVTTO010000003">
    <property type="protein sequence ID" value="MDT7832717.1"/>
    <property type="molecule type" value="Genomic_DNA"/>
</dbReference>
<feature type="signal peptide" evidence="1">
    <location>
        <begin position="1"/>
        <end position="23"/>
    </location>
</feature>
<dbReference type="InterPro" id="IPR006121">
    <property type="entry name" value="HMA_dom"/>
</dbReference>
<keyword evidence="1" id="KW-0732">Signal</keyword>
<evidence type="ECO:0000313" key="4">
    <source>
        <dbReference type="Proteomes" id="UP001257277"/>
    </source>
</evidence>
<dbReference type="CDD" id="cd00371">
    <property type="entry name" value="HMA"/>
    <property type="match status" value="1"/>
</dbReference>
<name>A0ABU3LG89_9FLAO</name>
<reference evidence="3 4" key="1">
    <citation type="submission" date="2023-09" db="EMBL/GenBank/DDBJ databases">
        <title>Novel taxa isolated from Blanes Bay.</title>
        <authorList>
            <person name="Rey-Velasco X."/>
            <person name="Lucena T."/>
        </authorList>
    </citation>
    <scope>NUCLEOTIDE SEQUENCE [LARGE SCALE GENOMIC DNA]</scope>
    <source>
        <strain evidence="3 4">S356</strain>
    </source>
</reference>
<evidence type="ECO:0000256" key="1">
    <source>
        <dbReference type="SAM" id="SignalP"/>
    </source>
</evidence>
<sequence>MKFSKVVLVLALSIFSLSSCKQAAKKEVEAPKKVLAQNPQSVSLSISGMTCEIGCAKLIQSKLSKKEGVKMAKVIFKDSTATVAFDANTISKKEIIGFIDGIADGELYKATELTAEK</sequence>
<dbReference type="RefSeq" id="WP_349241975.1">
    <property type="nucleotide sequence ID" value="NZ_JAVTTO010000003.1"/>
</dbReference>
<feature type="domain" description="HMA" evidence="2">
    <location>
        <begin position="40"/>
        <end position="107"/>
    </location>
</feature>
<comment type="caution">
    <text evidence="3">The sequence shown here is derived from an EMBL/GenBank/DDBJ whole genome shotgun (WGS) entry which is preliminary data.</text>
</comment>
<evidence type="ECO:0000313" key="3">
    <source>
        <dbReference type="EMBL" id="MDT7832717.1"/>
    </source>
</evidence>
<accession>A0ABU3LG89</accession>
<gene>
    <name evidence="3" type="ORF">RQM59_10030</name>
</gene>
<dbReference type="SUPFAM" id="SSF55008">
    <property type="entry name" value="HMA, heavy metal-associated domain"/>
    <property type="match status" value="1"/>
</dbReference>
<proteinExistence type="predicted"/>
<dbReference type="PROSITE" id="PS51257">
    <property type="entry name" value="PROKAR_LIPOPROTEIN"/>
    <property type="match status" value="1"/>
</dbReference>
<dbReference type="Proteomes" id="UP001257277">
    <property type="component" value="Unassembled WGS sequence"/>
</dbReference>
<organism evidence="3 4">
    <name type="scientific">Asprobacillus argus</name>
    <dbReference type="NCBI Taxonomy" id="3076534"/>
    <lineage>
        <taxon>Bacteria</taxon>
        <taxon>Pseudomonadati</taxon>
        <taxon>Bacteroidota</taxon>
        <taxon>Flavobacteriia</taxon>
        <taxon>Flavobacteriales</taxon>
        <taxon>Flavobacteriaceae</taxon>
        <taxon>Asprobacillus</taxon>
    </lineage>
</organism>
<feature type="chain" id="PRO_5047376135" evidence="1">
    <location>
        <begin position="24"/>
        <end position="117"/>
    </location>
</feature>